<keyword evidence="3" id="KW-1185">Reference proteome</keyword>
<dbReference type="AlphaFoldDB" id="A0A4D6NSR0"/>
<evidence type="ECO:0000313" key="2">
    <source>
        <dbReference type="EMBL" id="QCE15704.1"/>
    </source>
</evidence>
<feature type="region of interest" description="Disordered" evidence="1">
    <location>
        <begin position="1"/>
        <end position="23"/>
    </location>
</feature>
<sequence length="65" mass="8023">MAMELQRKSMDEVKEAREEEEIKERRELEETLSLIHICEKKKRSRREESSKKEIYLYNLHENERG</sequence>
<dbReference type="EMBL" id="CP039355">
    <property type="protein sequence ID" value="QCE15704.1"/>
    <property type="molecule type" value="Genomic_DNA"/>
</dbReference>
<evidence type="ECO:0000313" key="3">
    <source>
        <dbReference type="Proteomes" id="UP000501690"/>
    </source>
</evidence>
<dbReference type="Proteomes" id="UP000501690">
    <property type="component" value="Linkage Group LG11"/>
</dbReference>
<reference evidence="2 3" key="1">
    <citation type="submission" date="2019-04" db="EMBL/GenBank/DDBJ databases">
        <title>An improved genome assembly and genetic linkage map for asparagus bean, Vigna unguiculata ssp. sesquipedialis.</title>
        <authorList>
            <person name="Xia Q."/>
            <person name="Zhang R."/>
            <person name="Dong Y."/>
        </authorList>
    </citation>
    <scope>NUCLEOTIDE SEQUENCE [LARGE SCALE GENOMIC DNA]</scope>
    <source>
        <tissue evidence="2">Leaf</tissue>
    </source>
</reference>
<evidence type="ECO:0000256" key="1">
    <source>
        <dbReference type="SAM" id="MobiDB-lite"/>
    </source>
</evidence>
<organism evidence="2 3">
    <name type="scientific">Vigna unguiculata</name>
    <name type="common">Cowpea</name>
    <dbReference type="NCBI Taxonomy" id="3917"/>
    <lineage>
        <taxon>Eukaryota</taxon>
        <taxon>Viridiplantae</taxon>
        <taxon>Streptophyta</taxon>
        <taxon>Embryophyta</taxon>
        <taxon>Tracheophyta</taxon>
        <taxon>Spermatophyta</taxon>
        <taxon>Magnoliopsida</taxon>
        <taxon>eudicotyledons</taxon>
        <taxon>Gunneridae</taxon>
        <taxon>Pentapetalae</taxon>
        <taxon>rosids</taxon>
        <taxon>fabids</taxon>
        <taxon>Fabales</taxon>
        <taxon>Fabaceae</taxon>
        <taxon>Papilionoideae</taxon>
        <taxon>50 kb inversion clade</taxon>
        <taxon>NPAAA clade</taxon>
        <taxon>indigoferoid/millettioid clade</taxon>
        <taxon>Phaseoleae</taxon>
        <taxon>Vigna</taxon>
    </lineage>
</organism>
<proteinExistence type="predicted"/>
<accession>A0A4D6NSR0</accession>
<gene>
    <name evidence="2" type="ORF">DEO72_LG11g2716</name>
</gene>
<protein>
    <submittedName>
        <fullName evidence="2">Uncharacterized protein</fullName>
    </submittedName>
</protein>
<name>A0A4D6NSR0_VIGUN</name>